<evidence type="ECO:0000313" key="2">
    <source>
        <dbReference type="Proteomes" id="UP000000763"/>
    </source>
</evidence>
<organism evidence="1 2">
    <name type="scientific">Oryza sativa subsp. japonica</name>
    <name type="common">Rice</name>
    <dbReference type="NCBI Taxonomy" id="39947"/>
    <lineage>
        <taxon>Eukaryota</taxon>
        <taxon>Viridiplantae</taxon>
        <taxon>Streptophyta</taxon>
        <taxon>Embryophyta</taxon>
        <taxon>Tracheophyta</taxon>
        <taxon>Spermatophyta</taxon>
        <taxon>Magnoliopsida</taxon>
        <taxon>Liliopsida</taxon>
        <taxon>Poales</taxon>
        <taxon>Poaceae</taxon>
        <taxon>BOP clade</taxon>
        <taxon>Oryzoideae</taxon>
        <taxon>Oryzeae</taxon>
        <taxon>Oryzinae</taxon>
        <taxon>Oryza</taxon>
        <taxon>Oryza sativa</taxon>
    </lineage>
</organism>
<protein>
    <submittedName>
        <fullName evidence="1">Uncharacterized protein</fullName>
    </submittedName>
</protein>
<dbReference type="Proteomes" id="UP000000763">
    <property type="component" value="Chromosome 8"/>
</dbReference>
<sequence length="115" mass="12047">MRVGVYHPTAALVFDRLLVGGLHDDNGSMSYIVAANDAVSAAAPAALGRNESPSLVRQLSHEFLNLDNVGMRVITNPSNAGDVAHAVVVIERAASKEATEVVEQRDGGRPPSCSP</sequence>
<gene>
    <name evidence="1" type="primary">OSJNBa0054L03.26</name>
</gene>
<proteinExistence type="predicted"/>
<name>Q6Z4U5_ORYSJ</name>
<reference evidence="2" key="1">
    <citation type="journal article" date="2005" name="Nature">
        <title>The map-based sequence of the rice genome.</title>
        <authorList>
            <consortium name="International rice genome sequencing project (IRGSP)"/>
            <person name="Matsumoto T."/>
            <person name="Wu J."/>
            <person name="Kanamori H."/>
            <person name="Katayose Y."/>
            <person name="Fujisawa M."/>
            <person name="Namiki N."/>
            <person name="Mizuno H."/>
            <person name="Yamamoto K."/>
            <person name="Antonio B.A."/>
            <person name="Baba T."/>
            <person name="Sakata K."/>
            <person name="Nagamura Y."/>
            <person name="Aoki H."/>
            <person name="Arikawa K."/>
            <person name="Arita K."/>
            <person name="Bito T."/>
            <person name="Chiden Y."/>
            <person name="Fujitsuka N."/>
            <person name="Fukunaka R."/>
            <person name="Hamada M."/>
            <person name="Harada C."/>
            <person name="Hayashi A."/>
            <person name="Hijishita S."/>
            <person name="Honda M."/>
            <person name="Hosokawa S."/>
            <person name="Ichikawa Y."/>
            <person name="Idonuma A."/>
            <person name="Iijima M."/>
            <person name="Ikeda M."/>
            <person name="Ikeno M."/>
            <person name="Ito K."/>
            <person name="Ito S."/>
            <person name="Ito T."/>
            <person name="Ito Y."/>
            <person name="Ito Y."/>
            <person name="Iwabuchi A."/>
            <person name="Kamiya K."/>
            <person name="Karasawa W."/>
            <person name="Kurita K."/>
            <person name="Katagiri S."/>
            <person name="Kikuta A."/>
            <person name="Kobayashi H."/>
            <person name="Kobayashi N."/>
            <person name="Machita K."/>
            <person name="Maehara T."/>
            <person name="Masukawa M."/>
            <person name="Mizubayashi T."/>
            <person name="Mukai Y."/>
            <person name="Nagasaki H."/>
            <person name="Nagata Y."/>
            <person name="Naito S."/>
            <person name="Nakashima M."/>
            <person name="Nakama Y."/>
            <person name="Nakamichi Y."/>
            <person name="Nakamura M."/>
            <person name="Meguro A."/>
            <person name="Negishi M."/>
            <person name="Ohta I."/>
            <person name="Ohta T."/>
            <person name="Okamoto M."/>
            <person name="Ono N."/>
            <person name="Saji S."/>
            <person name="Sakaguchi M."/>
            <person name="Sakai K."/>
            <person name="Shibata M."/>
            <person name="Shimokawa T."/>
            <person name="Song J."/>
            <person name="Takazaki Y."/>
            <person name="Terasawa K."/>
            <person name="Tsugane M."/>
            <person name="Tsuji K."/>
            <person name="Ueda S."/>
            <person name="Waki K."/>
            <person name="Yamagata H."/>
            <person name="Yamamoto M."/>
            <person name="Yamamoto S."/>
            <person name="Yamane H."/>
            <person name="Yoshiki S."/>
            <person name="Yoshihara R."/>
            <person name="Yukawa K."/>
            <person name="Zhong H."/>
            <person name="Yano M."/>
            <person name="Yuan Q."/>
            <person name="Ouyang S."/>
            <person name="Liu J."/>
            <person name="Jones K.M."/>
            <person name="Gansberger K."/>
            <person name="Moffat K."/>
            <person name="Hill J."/>
            <person name="Bera J."/>
            <person name="Fadrosh D."/>
            <person name="Jin S."/>
            <person name="Johri S."/>
            <person name="Kim M."/>
            <person name="Overton L."/>
            <person name="Reardon M."/>
            <person name="Tsitrin T."/>
            <person name="Vuong H."/>
            <person name="Weaver B."/>
            <person name="Ciecko A."/>
            <person name="Tallon L."/>
            <person name="Jackson J."/>
            <person name="Pai G."/>
            <person name="Aken S.V."/>
            <person name="Utterback T."/>
            <person name="Reidmuller S."/>
            <person name="Feldblyum T."/>
            <person name="Hsiao J."/>
            <person name="Zismann V."/>
            <person name="Iobst S."/>
            <person name="de Vazeille A.R."/>
            <person name="Buell C.R."/>
            <person name="Ying K."/>
            <person name="Li Y."/>
            <person name="Lu T."/>
            <person name="Huang Y."/>
            <person name="Zhao Q."/>
            <person name="Feng Q."/>
            <person name="Zhang L."/>
            <person name="Zhu J."/>
            <person name="Weng Q."/>
            <person name="Mu J."/>
            <person name="Lu Y."/>
            <person name="Fan D."/>
            <person name="Liu Y."/>
            <person name="Guan J."/>
            <person name="Zhang Y."/>
            <person name="Yu S."/>
            <person name="Liu X."/>
            <person name="Zhang Y."/>
            <person name="Hong G."/>
            <person name="Han B."/>
            <person name="Choisne N."/>
            <person name="Demange N."/>
            <person name="Orjeda G."/>
            <person name="Samain S."/>
            <person name="Cattolico L."/>
            <person name="Pelletier E."/>
            <person name="Couloux A."/>
            <person name="Segurens B."/>
            <person name="Wincker P."/>
            <person name="D'Hont A."/>
            <person name="Scarpelli C."/>
            <person name="Weissenbach J."/>
            <person name="Salanoubat M."/>
            <person name="Quetier F."/>
            <person name="Yu Y."/>
            <person name="Kim H.R."/>
            <person name="Rambo T."/>
            <person name="Currie J."/>
            <person name="Collura K."/>
            <person name="Luo M."/>
            <person name="Yang T."/>
            <person name="Ammiraju J.S.S."/>
            <person name="Engler F."/>
            <person name="Soderlund C."/>
            <person name="Wing R.A."/>
            <person name="Palmer L.E."/>
            <person name="de la Bastide M."/>
            <person name="Spiegel L."/>
            <person name="Nascimento L."/>
            <person name="Zutavern T."/>
            <person name="O'Shaughnessy A."/>
            <person name="Dike S."/>
            <person name="Dedhia N."/>
            <person name="Preston R."/>
            <person name="Balija V."/>
            <person name="McCombie W.R."/>
            <person name="Chow T."/>
            <person name="Chen H."/>
            <person name="Chung M."/>
            <person name="Chen C."/>
            <person name="Shaw J."/>
            <person name="Wu H."/>
            <person name="Hsiao K."/>
            <person name="Chao Y."/>
            <person name="Chu M."/>
            <person name="Cheng C."/>
            <person name="Hour A."/>
            <person name="Lee P."/>
            <person name="Lin S."/>
            <person name="Lin Y."/>
            <person name="Liou J."/>
            <person name="Liu S."/>
            <person name="Hsing Y."/>
            <person name="Raghuvanshi S."/>
            <person name="Mohanty A."/>
            <person name="Bharti A.K."/>
            <person name="Gaur A."/>
            <person name="Gupta V."/>
            <person name="Kumar D."/>
            <person name="Ravi V."/>
            <person name="Vij S."/>
            <person name="Kapur A."/>
            <person name="Khurana P."/>
            <person name="Khurana P."/>
            <person name="Khurana J.P."/>
            <person name="Tyagi A.K."/>
            <person name="Gaikwad K."/>
            <person name="Singh A."/>
            <person name="Dalal V."/>
            <person name="Srivastava S."/>
            <person name="Dixit A."/>
            <person name="Pal A.K."/>
            <person name="Ghazi I.A."/>
            <person name="Yadav M."/>
            <person name="Pandit A."/>
            <person name="Bhargava A."/>
            <person name="Sureshbabu K."/>
            <person name="Batra K."/>
            <person name="Sharma T.R."/>
            <person name="Mohapatra T."/>
            <person name="Singh N.K."/>
            <person name="Messing J."/>
            <person name="Nelson A.B."/>
            <person name="Fuks G."/>
            <person name="Kavchok S."/>
            <person name="Keizer G."/>
            <person name="Linton E."/>
            <person name="Llaca V."/>
            <person name="Song R."/>
            <person name="Tanyolac B."/>
            <person name="Young S."/>
            <person name="Ho-Il K."/>
            <person name="Hahn J.H."/>
            <person name="Sangsakoo G."/>
            <person name="Vanavichit A."/>
            <person name="de Mattos Luiz.A.T."/>
            <person name="Zimmer P.D."/>
            <person name="Malone G."/>
            <person name="Dellagostin O."/>
            <person name="de Oliveira A.C."/>
            <person name="Bevan M."/>
            <person name="Bancroft I."/>
            <person name="Minx P."/>
            <person name="Cordum H."/>
            <person name="Wilson R."/>
            <person name="Cheng Z."/>
            <person name="Jin W."/>
            <person name="Jiang J."/>
            <person name="Leong S.A."/>
            <person name="Iwama H."/>
            <person name="Gojobori T."/>
            <person name="Itoh T."/>
            <person name="Niimura Y."/>
            <person name="Fujii Y."/>
            <person name="Habara T."/>
            <person name="Sakai H."/>
            <person name="Sato Y."/>
            <person name="Wilson G."/>
            <person name="Kumar K."/>
            <person name="McCouch S."/>
            <person name="Juretic N."/>
            <person name="Hoen D."/>
            <person name="Wright S."/>
            <person name="Bruskiewich R."/>
            <person name="Bureau T."/>
            <person name="Miyao A."/>
            <person name="Hirochika H."/>
            <person name="Nishikawa T."/>
            <person name="Kadowaki K."/>
            <person name="Sugiura M."/>
            <person name="Burr B."/>
            <person name="Sasaki T."/>
        </authorList>
    </citation>
    <scope>NUCLEOTIDE SEQUENCE [LARGE SCALE GENOMIC DNA]</scope>
    <source>
        <strain evidence="2">cv. Nipponbare</strain>
    </source>
</reference>
<evidence type="ECO:0000313" key="1">
    <source>
        <dbReference type="EMBL" id="BAD05544.1"/>
    </source>
</evidence>
<dbReference type="AlphaFoldDB" id="Q6Z4U5"/>
<reference evidence="2" key="2">
    <citation type="journal article" date="2008" name="Nucleic Acids Res.">
        <title>The rice annotation project database (RAP-DB): 2008 update.</title>
        <authorList>
            <consortium name="The rice annotation project (RAP)"/>
        </authorList>
    </citation>
    <scope>GENOME REANNOTATION</scope>
    <source>
        <strain evidence="2">cv. Nipponbare</strain>
    </source>
</reference>
<accession>Q6Z4U5</accession>
<dbReference type="EMBL" id="AP005164">
    <property type="protein sequence ID" value="BAD05544.1"/>
    <property type="molecule type" value="Genomic_DNA"/>
</dbReference>